<reference evidence="1 2" key="1">
    <citation type="submission" date="2013-03" db="EMBL/GenBank/DDBJ databases">
        <title>Genome sequence of Anaplasma phagocytophilum strain CRT38.</title>
        <authorList>
            <person name="Felsheim R.F."/>
            <person name="Kurtti T.J."/>
            <person name="Munderloh U.G."/>
        </authorList>
    </citation>
    <scope>NUCLEOTIDE SEQUENCE [LARGE SCALE GENOMIC DNA]</scope>
    <source>
        <strain evidence="1 2">CRT38</strain>
    </source>
</reference>
<dbReference type="EMBL" id="APHI01000002">
    <property type="protein sequence ID" value="EOA62103.1"/>
    <property type="molecule type" value="Genomic_DNA"/>
</dbReference>
<proteinExistence type="predicted"/>
<accession>S6G5G4</accession>
<evidence type="ECO:0000313" key="2">
    <source>
        <dbReference type="Proteomes" id="UP000053165"/>
    </source>
</evidence>
<sequence>MGFQKTSIVSTCVECFQNIIRSTTTDRRILGSYRYYKSILAYSVFDMLRLVLDIVLMPGILQGIVLDLLFSPRFCC</sequence>
<protein>
    <submittedName>
        <fullName evidence="1">Uncharacterized protein</fullName>
    </submittedName>
</protein>
<dbReference type="Proteomes" id="UP000053165">
    <property type="component" value="Unassembled WGS sequence"/>
</dbReference>
<dbReference type="AlphaFoldDB" id="S6G5G4"/>
<comment type="caution">
    <text evidence="1">The sequence shown here is derived from an EMBL/GenBank/DDBJ whole genome shotgun (WGS) entry which is preliminary data.</text>
</comment>
<evidence type="ECO:0000313" key="1">
    <source>
        <dbReference type="EMBL" id="EOA62103.1"/>
    </source>
</evidence>
<gene>
    <name evidence="1" type="ORF">CRT38_02517</name>
</gene>
<name>S6G5G4_ANAPH</name>
<organism evidence="1 2">
    <name type="scientific">Anaplasma phagocytophilum str. CRT38</name>
    <dbReference type="NCBI Taxonomy" id="1269275"/>
    <lineage>
        <taxon>Bacteria</taxon>
        <taxon>Pseudomonadati</taxon>
        <taxon>Pseudomonadota</taxon>
        <taxon>Alphaproteobacteria</taxon>
        <taxon>Rickettsiales</taxon>
        <taxon>Anaplasmataceae</taxon>
        <taxon>Anaplasma</taxon>
        <taxon>phagocytophilum group</taxon>
    </lineage>
</organism>